<dbReference type="HOGENOM" id="CLU_045564_0_0_1"/>
<dbReference type="eggNOG" id="ENOG502SQSM">
    <property type="taxonomic scope" value="Eukaryota"/>
</dbReference>
<evidence type="ECO:0000256" key="1">
    <source>
        <dbReference type="SAM" id="MobiDB-lite"/>
    </source>
</evidence>
<sequence length="301" mass="32693">MTTPIPITISLPEYSFELVKPRAVSPTSSLSTESLPKYESVIDSCLDSFHPTRLLQIEAAGHPLVALPCTPPPNPIYIHAVSPTGDVLEPLYLSLRGSRSSNNSVLVRASDPSETPLCSTTYRRGPGKPPKIQLHGAAVSDSDDLDTCSSASAHKKGEEAGEEDDVTITVSSRGITTRAQIMQTQLGTFAWRFASREERRDAAADNLLVLERITTVKGNKQEHRHRVAQLVRNAEFRSAGSNKRTAGNGGRLMLDLSQWADSKGEAEQIEALALASCLVMLKKEVDRRRALQVAVIISVVT</sequence>
<gene>
    <name evidence="2" type="ORF">H072_5645</name>
</gene>
<dbReference type="OMA" id="SAFEWRY"/>
<evidence type="ECO:0000313" key="3">
    <source>
        <dbReference type="Proteomes" id="UP000015100"/>
    </source>
</evidence>
<feature type="compositionally biased region" description="Polar residues" evidence="1">
    <location>
        <begin position="112"/>
        <end position="122"/>
    </location>
</feature>
<dbReference type="OrthoDB" id="5325862at2759"/>
<evidence type="ECO:0000313" key="2">
    <source>
        <dbReference type="EMBL" id="EPS40498.1"/>
    </source>
</evidence>
<proteinExistence type="predicted"/>
<dbReference type="STRING" id="1284197.S8BM19"/>
<organism evidence="2 3">
    <name type="scientific">Dactylellina haptotyla (strain CBS 200.50)</name>
    <name type="common">Nematode-trapping fungus</name>
    <name type="synonym">Monacrosporium haptotylum</name>
    <dbReference type="NCBI Taxonomy" id="1284197"/>
    <lineage>
        <taxon>Eukaryota</taxon>
        <taxon>Fungi</taxon>
        <taxon>Dikarya</taxon>
        <taxon>Ascomycota</taxon>
        <taxon>Pezizomycotina</taxon>
        <taxon>Orbiliomycetes</taxon>
        <taxon>Orbiliales</taxon>
        <taxon>Orbiliaceae</taxon>
        <taxon>Dactylellina</taxon>
    </lineage>
</organism>
<reference evidence="2 3" key="1">
    <citation type="journal article" date="2013" name="PLoS Genet.">
        <title>Genomic mechanisms accounting for the adaptation to parasitism in nematode-trapping fungi.</title>
        <authorList>
            <person name="Meerupati T."/>
            <person name="Andersson K.M."/>
            <person name="Friman E."/>
            <person name="Kumar D."/>
            <person name="Tunlid A."/>
            <person name="Ahren D."/>
        </authorList>
    </citation>
    <scope>NUCLEOTIDE SEQUENCE [LARGE SCALE GENOMIC DNA]</scope>
    <source>
        <strain evidence="2 3">CBS 200.50</strain>
    </source>
</reference>
<accession>S8BM19</accession>
<protein>
    <submittedName>
        <fullName evidence="2">Uncharacterized protein</fullName>
    </submittedName>
</protein>
<comment type="caution">
    <text evidence="2">The sequence shown here is derived from an EMBL/GenBank/DDBJ whole genome shotgun (WGS) entry which is preliminary data.</text>
</comment>
<dbReference type="Proteomes" id="UP000015100">
    <property type="component" value="Unassembled WGS sequence"/>
</dbReference>
<keyword evidence="3" id="KW-1185">Reference proteome</keyword>
<dbReference type="EMBL" id="AQGS01000340">
    <property type="protein sequence ID" value="EPS40498.1"/>
    <property type="molecule type" value="Genomic_DNA"/>
</dbReference>
<dbReference type="AlphaFoldDB" id="S8BM19"/>
<reference evidence="3" key="2">
    <citation type="submission" date="2013-04" db="EMBL/GenBank/DDBJ databases">
        <title>Genomic mechanisms accounting for the adaptation to parasitism in nematode-trapping fungi.</title>
        <authorList>
            <person name="Ahren D.G."/>
        </authorList>
    </citation>
    <scope>NUCLEOTIDE SEQUENCE [LARGE SCALE GENOMIC DNA]</scope>
    <source>
        <strain evidence="3">CBS 200.50</strain>
    </source>
</reference>
<feature type="region of interest" description="Disordered" evidence="1">
    <location>
        <begin position="104"/>
        <end position="165"/>
    </location>
</feature>
<name>S8BM19_DACHA</name>